<organism evidence="6 7">
    <name type="scientific">Mycolicibacterium canariasense</name>
    <name type="common">Mycobacterium canariasense</name>
    <dbReference type="NCBI Taxonomy" id="228230"/>
    <lineage>
        <taxon>Bacteria</taxon>
        <taxon>Bacillati</taxon>
        <taxon>Actinomycetota</taxon>
        <taxon>Actinomycetes</taxon>
        <taxon>Mycobacteriales</taxon>
        <taxon>Mycobacteriaceae</taxon>
        <taxon>Mycolicibacterium</taxon>
    </lineage>
</organism>
<sequence>MSVGRRPSTTQEYISGVALELFATRGFDDVSVDDVAAAAGISRRTLFRYFSSKNAIPWADFDAHLQDLRDVLNAVPQEVPLEAALRAALLRFNDFGAEEMPQHRQRMRVILETDALQAYSMTMYAGWREVIAAFVARRLGRKPADLVPQTVAWTALGVALTAYEQWLADESVSLADALGNAFDVVGHGLRTLDSHG</sequence>
<dbReference type="OrthoDB" id="956698at2"/>
<dbReference type="Proteomes" id="UP000069443">
    <property type="component" value="Unassembled WGS sequence"/>
</dbReference>
<dbReference type="InterPro" id="IPR023772">
    <property type="entry name" value="DNA-bd_HTH_TetR-type_CS"/>
</dbReference>
<keyword evidence="2 4" id="KW-0238">DNA-binding</keyword>
<dbReference type="GO" id="GO:0003700">
    <property type="term" value="F:DNA-binding transcription factor activity"/>
    <property type="evidence" value="ECO:0007669"/>
    <property type="project" value="TreeGrafter"/>
</dbReference>
<dbReference type="STRING" id="228230.RMCC_4120"/>
<dbReference type="InterPro" id="IPR023851">
    <property type="entry name" value="Tscrpt_reg_TetR-type"/>
</dbReference>
<feature type="DNA-binding region" description="H-T-H motif" evidence="4">
    <location>
        <begin position="31"/>
        <end position="50"/>
    </location>
</feature>
<keyword evidence="7" id="KW-1185">Reference proteome</keyword>
<dbReference type="InterPro" id="IPR050109">
    <property type="entry name" value="HTH-type_TetR-like_transc_reg"/>
</dbReference>
<dbReference type="PROSITE" id="PS50977">
    <property type="entry name" value="HTH_TETR_2"/>
    <property type="match status" value="1"/>
</dbReference>
<dbReference type="InterPro" id="IPR009057">
    <property type="entry name" value="Homeodomain-like_sf"/>
</dbReference>
<dbReference type="NCBIfam" id="TIGR03968">
    <property type="entry name" value="mycofact_TetR"/>
    <property type="match status" value="1"/>
</dbReference>
<dbReference type="InterPro" id="IPR001647">
    <property type="entry name" value="HTH_TetR"/>
</dbReference>
<dbReference type="PANTHER" id="PTHR30055">
    <property type="entry name" value="HTH-TYPE TRANSCRIPTIONAL REGULATOR RUTR"/>
    <property type="match status" value="1"/>
</dbReference>
<dbReference type="PANTHER" id="PTHR30055:SF238">
    <property type="entry name" value="MYCOFACTOCIN BIOSYNTHESIS TRANSCRIPTIONAL REGULATOR MFTR-RELATED"/>
    <property type="match status" value="1"/>
</dbReference>
<feature type="domain" description="HTH tetR-type" evidence="5">
    <location>
        <begin position="8"/>
        <end position="68"/>
    </location>
</feature>
<keyword evidence="1" id="KW-0805">Transcription regulation</keyword>
<protein>
    <submittedName>
        <fullName evidence="6">Transcriptional regulator</fullName>
    </submittedName>
</protein>
<evidence type="ECO:0000256" key="2">
    <source>
        <dbReference type="ARBA" id="ARBA00023125"/>
    </source>
</evidence>
<gene>
    <name evidence="6" type="ORF">RMCC_4120</name>
</gene>
<name>A0A100WEQ7_MYCCR</name>
<dbReference type="GO" id="GO:0000976">
    <property type="term" value="F:transcription cis-regulatory region binding"/>
    <property type="evidence" value="ECO:0007669"/>
    <property type="project" value="TreeGrafter"/>
</dbReference>
<keyword evidence="3" id="KW-0804">Transcription</keyword>
<reference evidence="7" key="1">
    <citation type="journal article" date="2016" name="Genome Announc.">
        <title>Draft Genome Sequences of Five Rapidly Growing Mycobacterium Species, M. thermoresistibile, M. fortuitum subsp. acetamidolyticum, M. canariasense, M. brisbanense, and M. novocastrense.</title>
        <authorList>
            <person name="Katahira K."/>
            <person name="Ogura Y."/>
            <person name="Gotoh Y."/>
            <person name="Hayashi T."/>
        </authorList>
    </citation>
    <scope>NUCLEOTIDE SEQUENCE [LARGE SCALE GENOMIC DNA]</scope>
    <source>
        <strain evidence="7">JCM15298</strain>
    </source>
</reference>
<reference evidence="7" key="2">
    <citation type="submission" date="2016-02" db="EMBL/GenBank/DDBJ databases">
        <title>Draft genome sequence of five rapidly growing Mycobacterium species.</title>
        <authorList>
            <person name="Katahira K."/>
            <person name="Gotou Y."/>
            <person name="Iida K."/>
            <person name="Ogura Y."/>
            <person name="Hayashi T."/>
        </authorList>
    </citation>
    <scope>NUCLEOTIDE SEQUENCE [LARGE SCALE GENOMIC DNA]</scope>
    <source>
        <strain evidence="7">JCM15298</strain>
    </source>
</reference>
<dbReference type="SUPFAM" id="SSF46689">
    <property type="entry name" value="Homeodomain-like"/>
    <property type="match status" value="1"/>
</dbReference>
<dbReference type="PRINTS" id="PR00455">
    <property type="entry name" value="HTHTETR"/>
</dbReference>
<dbReference type="AlphaFoldDB" id="A0A100WEQ7"/>
<proteinExistence type="predicted"/>
<evidence type="ECO:0000259" key="5">
    <source>
        <dbReference type="PROSITE" id="PS50977"/>
    </source>
</evidence>
<dbReference type="RefSeq" id="WP_062658083.1">
    <property type="nucleotide sequence ID" value="NZ_BCSY01000070.1"/>
</dbReference>
<accession>A0A100WEQ7</accession>
<evidence type="ECO:0000256" key="1">
    <source>
        <dbReference type="ARBA" id="ARBA00023015"/>
    </source>
</evidence>
<dbReference type="Gene3D" id="1.10.10.60">
    <property type="entry name" value="Homeodomain-like"/>
    <property type="match status" value="1"/>
</dbReference>
<dbReference type="Gene3D" id="1.10.357.10">
    <property type="entry name" value="Tetracycline Repressor, domain 2"/>
    <property type="match status" value="1"/>
</dbReference>
<dbReference type="Pfam" id="PF17754">
    <property type="entry name" value="TetR_C_14"/>
    <property type="match status" value="1"/>
</dbReference>
<dbReference type="EMBL" id="BCSY01000070">
    <property type="protein sequence ID" value="GAS97154.1"/>
    <property type="molecule type" value="Genomic_DNA"/>
</dbReference>
<dbReference type="InterPro" id="IPR041347">
    <property type="entry name" value="MftR_C"/>
</dbReference>
<evidence type="ECO:0000256" key="3">
    <source>
        <dbReference type="ARBA" id="ARBA00023163"/>
    </source>
</evidence>
<evidence type="ECO:0000313" key="6">
    <source>
        <dbReference type="EMBL" id="GAS97154.1"/>
    </source>
</evidence>
<dbReference type="PROSITE" id="PS01081">
    <property type="entry name" value="HTH_TETR_1"/>
    <property type="match status" value="1"/>
</dbReference>
<dbReference type="Pfam" id="PF00440">
    <property type="entry name" value="TetR_N"/>
    <property type="match status" value="1"/>
</dbReference>
<evidence type="ECO:0000256" key="4">
    <source>
        <dbReference type="PROSITE-ProRule" id="PRU00335"/>
    </source>
</evidence>
<comment type="caution">
    <text evidence="6">The sequence shown here is derived from an EMBL/GenBank/DDBJ whole genome shotgun (WGS) entry which is preliminary data.</text>
</comment>
<evidence type="ECO:0000313" key="7">
    <source>
        <dbReference type="Proteomes" id="UP000069443"/>
    </source>
</evidence>